<comment type="caution">
    <text evidence="1">The sequence shown here is derived from an EMBL/GenBank/DDBJ whole genome shotgun (WGS) entry which is preliminary data.</text>
</comment>
<dbReference type="EMBL" id="JASCTH010000006">
    <property type="protein sequence ID" value="MDI6099242.1"/>
    <property type="molecule type" value="Genomic_DNA"/>
</dbReference>
<dbReference type="RefSeq" id="WP_282759304.1">
    <property type="nucleotide sequence ID" value="NZ_JASCTH010000006.1"/>
</dbReference>
<name>A0ABT6WHN2_9ACTN</name>
<evidence type="ECO:0000313" key="2">
    <source>
        <dbReference type="Proteomes" id="UP001241758"/>
    </source>
</evidence>
<accession>A0ABT6WHN2</accession>
<protein>
    <submittedName>
        <fullName evidence="1">Uncharacterized protein</fullName>
    </submittedName>
</protein>
<gene>
    <name evidence="1" type="ORF">QLQ12_11615</name>
</gene>
<sequence>MIPRVDIDLYPVPPRHAAFWMPAEGEIHDEGIGFFQGVWAIFDVPLAEAADVVADERTAAIAVDATAADPEAFEYFAN</sequence>
<keyword evidence="2" id="KW-1185">Reference proteome</keyword>
<reference evidence="1 2" key="1">
    <citation type="submission" date="2023-05" db="EMBL/GenBank/DDBJ databases">
        <title>Actinoplanes sp. NEAU-A12 genome sequencing.</title>
        <authorList>
            <person name="Wang Z.-S."/>
        </authorList>
    </citation>
    <scope>NUCLEOTIDE SEQUENCE [LARGE SCALE GENOMIC DNA]</scope>
    <source>
        <strain evidence="1 2">NEAU-A12</strain>
    </source>
</reference>
<dbReference type="Proteomes" id="UP001241758">
    <property type="component" value="Unassembled WGS sequence"/>
</dbReference>
<organism evidence="1 2">
    <name type="scientific">Actinoplanes sandaracinus</name>
    <dbReference type="NCBI Taxonomy" id="3045177"/>
    <lineage>
        <taxon>Bacteria</taxon>
        <taxon>Bacillati</taxon>
        <taxon>Actinomycetota</taxon>
        <taxon>Actinomycetes</taxon>
        <taxon>Micromonosporales</taxon>
        <taxon>Micromonosporaceae</taxon>
        <taxon>Actinoplanes</taxon>
    </lineage>
</organism>
<evidence type="ECO:0000313" key="1">
    <source>
        <dbReference type="EMBL" id="MDI6099242.1"/>
    </source>
</evidence>
<proteinExistence type="predicted"/>